<feature type="region of interest" description="Disordered" evidence="1">
    <location>
        <begin position="1"/>
        <end position="31"/>
    </location>
</feature>
<comment type="caution">
    <text evidence="2">The sequence shown here is derived from an EMBL/GenBank/DDBJ whole genome shotgun (WGS) entry which is preliminary data.</text>
</comment>
<keyword evidence="3" id="KW-1185">Reference proteome</keyword>
<dbReference type="Proteomes" id="UP000298663">
    <property type="component" value="Chromosome X"/>
</dbReference>
<accession>A0A4U8UNF9</accession>
<dbReference type="EMBL" id="AZBU02000001">
    <property type="protein sequence ID" value="TMS33805.1"/>
    <property type="molecule type" value="Genomic_DNA"/>
</dbReference>
<proteinExistence type="predicted"/>
<evidence type="ECO:0000313" key="2">
    <source>
        <dbReference type="EMBL" id="TMS33805.1"/>
    </source>
</evidence>
<organism evidence="2 3">
    <name type="scientific">Steinernema carpocapsae</name>
    <name type="common">Entomopathogenic nematode</name>
    <dbReference type="NCBI Taxonomy" id="34508"/>
    <lineage>
        <taxon>Eukaryota</taxon>
        <taxon>Metazoa</taxon>
        <taxon>Ecdysozoa</taxon>
        <taxon>Nematoda</taxon>
        <taxon>Chromadorea</taxon>
        <taxon>Rhabditida</taxon>
        <taxon>Tylenchina</taxon>
        <taxon>Panagrolaimomorpha</taxon>
        <taxon>Strongyloidoidea</taxon>
        <taxon>Steinernematidae</taxon>
        <taxon>Steinernema</taxon>
    </lineage>
</organism>
<evidence type="ECO:0000313" key="3">
    <source>
        <dbReference type="Proteomes" id="UP000298663"/>
    </source>
</evidence>
<dbReference type="AlphaFoldDB" id="A0A4U8UNF9"/>
<reference evidence="2 3" key="2">
    <citation type="journal article" date="2019" name="G3 (Bethesda)">
        <title>Hybrid Assembly of the Genome of the Entomopathogenic Nematode Steinernema carpocapsae Identifies the X-Chromosome.</title>
        <authorList>
            <person name="Serra L."/>
            <person name="Macchietto M."/>
            <person name="Macias-Munoz A."/>
            <person name="McGill C.J."/>
            <person name="Rodriguez I.M."/>
            <person name="Rodriguez B."/>
            <person name="Murad R."/>
            <person name="Mortazavi A."/>
        </authorList>
    </citation>
    <scope>NUCLEOTIDE SEQUENCE [LARGE SCALE GENOMIC DNA]</scope>
    <source>
        <strain evidence="2 3">ALL</strain>
    </source>
</reference>
<feature type="compositionally biased region" description="Polar residues" evidence="1">
    <location>
        <begin position="1"/>
        <end position="28"/>
    </location>
</feature>
<dbReference type="EMBL" id="CM016762">
    <property type="protein sequence ID" value="TMS33805.1"/>
    <property type="molecule type" value="Genomic_DNA"/>
</dbReference>
<sequence length="91" mass="10521">MLHGNKANSSKTSTGTLPVLSLSPSPTESPIFGPRHTLRIGVLLLLTSKNWTRTRSIAKKKANLILKMRMVLRRQRQRTRTRKKQLSMWRR</sequence>
<gene>
    <name evidence="2" type="ORF">L596_001500</name>
</gene>
<name>A0A4U8UNF9_STECR</name>
<protein>
    <submittedName>
        <fullName evidence="2">Uncharacterized protein</fullName>
    </submittedName>
</protein>
<evidence type="ECO:0000256" key="1">
    <source>
        <dbReference type="SAM" id="MobiDB-lite"/>
    </source>
</evidence>
<reference evidence="2 3" key="1">
    <citation type="journal article" date="2015" name="Genome Biol.">
        <title>Comparative genomics of Steinernema reveals deeply conserved gene regulatory networks.</title>
        <authorList>
            <person name="Dillman A.R."/>
            <person name="Macchietto M."/>
            <person name="Porter C.F."/>
            <person name="Rogers A."/>
            <person name="Williams B."/>
            <person name="Antoshechkin I."/>
            <person name="Lee M.M."/>
            <person name="Goodwin Z."/>
            <person name="Lu X."/>
            <person name="Lewis E.E."/>
            <person name="Goodrich-Blair H."/>
            <person name="Stock S.P."/>
            <person name="Adams B.J."/>
            <person name="Sternberg P.W."/>
            <person name="Mortazavi A."/>
        </authorList>
    </citation>
    <scope>NUCLEOTIDE SEQUENCE [LARGE SCALE GENOMIC DNA]</scope>
    <source>
        <strain evidence="2 3">ALL</strain>
    </source>
</reference>